<protein>
    <recommendedName>
        <fullName evidence="7">Zinc-dependent metalloprotease</fullName>
    </recommendedName>
</protein>
<dbReference type="PANTHER" id="PTHR38478">
    <property type="entry name" value="PEPTIDASE M1A AND M12B"/>
    <property type="match status" value="1"/>
</dbReference>
<evidence type="ECO:0000313" key="6">
    <source>
        <dbReference type="Proteomes" id="UP000181870"/>
    </source>
</evidence>
<dbReference type="Proteomes" id="UP000181870">
    <property type="component" value="Unassembled WGS sequence"/>
</dbReference>
<evidence type="ECO:0000259" key="4">
    <source>
        <dbReference type="Pfam" id="PF17162"/>
    </source>
</evidence>
<dbReference type="InterPro" id="IPR032534">
    <property type="entry name" value="EcxA_zinc-bd"/>
</dbReference>
<feature type="chain" id="PRO_5010296154" description="Zinc-dependent metalloprotease" evidence="1">
    <location>
        <begin position="23"/>
        <end position="834"/>
    </location>
</feature>
<evidence type="ECO:0000256" key="1">
    <source>
        <dbReference type="SAM" id="SignalP"/>
    </source>
</evidence>
<feature type="domain" description="DUF5118" evidence="4">
    <location>
        <begin position="52"/>
        <end position="98"/>
    </location>
</feature>
<dbReference type="Pfam" id="PF17162">
    <property type="entry name" value="DUF5118"/>
    <property type="match status" value="1"/>
</dbReference>
<evidence type="ECO:0000259" key="3">
    <source>
        <dbReference type="Pfam" id="PF17148"/>
    </source>
</evidence>
<dbReference type="InterPro" id="IPR034032">
    <property type="entry name" value="Zn_MMP-like_bac"/>
</dbReference>
<evidence type="ECO:0000259" key="2">
    <source>
        <dbReference type="Pfam" id="PF16313"/>
    </source>
</evidence>
<dbReference type="InterPro" id="IPR024079">
    <property type="entry name" value="MetalloPept_cat_dom_sf"/>
</dbReference>
<proteinExistence type="predicted"/>
<dbReference type="CDD" id="cd04276">
    <property type="entry name" value="ZnMc_MMP_like_2"/>
    <property type="match status" value="1"/>
</dbReference>
<dbReference type="Pfam" id="PF16313">
    <property type="entry name" value="DUF4953"/>
    <property type="match status" value="1"/>
</dbReference>
<evidence type="ECO:0000313" key="5">
    <source>
        <dbReference type="EMBL" id="SDI85928.1"/>
    </source>
</evidence>
<sequence length="834" mass="95199">MRKILMMAVLAFLSLQGVGARASGISLLESGKKKLVAQEDTVKKDTVKKVTAYEKLLKDGGSECEGMFTVRHIKDNWYFEVPDTLLGRLLLAVTRFKAVPQGFKMLSGEEVNRSVVYWEQHDDKTLFLREYVQSQFARPGDNIAEALKQSTVDPVIYKFDVIGRNPETQAQLIDVSKLFLGDNKLCGFTSSDRSILGIGTLAQDRTFMDTIKTYPINVEAVTLRTYSISAGRLPAAQTGSVTVKLNTSIVMLPKEPMQPRFADDRVGFFQNSLTEFSDDQQTTDRGAIIQRYRLEPKDPERYRRGQLSEPKNPIIYYIDPATPKKWIPYLKAGVEDWNTAFEAAGFKNAIIAKEWPNDPNMSLDDARYSVIRYLPSETENAYGPRIVDPRSGEIMESHICWYHNVMNLLKKWYMVQCGPLDKRARTMTFDDKLMGSLIQFVSSHEVGHSIGLRHNMAASSATPVEKLRDKAWVEANGHTVSIMDYARFNYVAQPEDRISEKGLFPRIGVYDKWAIQWGYRYRPEFKDPYKEKDVLRAEVTKKLRGDHRLWFVGDEGKGFDPRSQSEDLGDNNMKANEYGIKNLKRVMENILTWTAQPDGEYTDLTTIYNSVRAQHLKYTLQVQKNIGGRYTNNLPDLKVHDYLPRSLQKEAVEWLGRNLFVAPLWLYPDEVVSCTGVKPVDEIRDRQSSVVALLLAPGMLYNIYSTSLCSSESYALDDYLNDVFTAIWKPLNDPNELENNFRRQLHRTYLGFVEGMIKPSSKDGANANLAISRSDIQLFVEQHLDKIEESVKEQLDASKEGDLNYRHYAALLRNVQKIKEGYYGKDADTQASDK</sequence>
<accession>A0A1G8P111</accession>
<feature type="domain" description="DUF5117" evidence="3">
    <location>
        <begin position="108"/>
        <end position="297"/>
    </location>
</feature>
<name>A0A1G8P111_BACOV</name>
<feature type="domain" description="EcxA zinc-binding" evidence="2">
    <location>
        <begin position="427"/>
        <end position="733"/>
    </location>
</feature>
<dbReference type="Pfam" id="PF17148">
    <property type="entry name" value="DUF5117"/>
    <property type="match status" value="1"/>
</dbReference>
<dbReference type="GO" id="GO:0008237">
    <property type="term" value="F:metallopeptidase activity"/>
    <property type="evidence" value="ECO:0007669"/>
    <property type="project" value="InterPro"/>
</dbReference>
<reference evidence="5 6" key="1">
    <citation type="submission" date="2016-10" db="EMBL/GenBank/DDBJ databases">
        <authorList>
            <person name="de Groot N.N."/>
        </authorList>
    </citation>
    <scope>NUCLEOTIDE SEQUENCE [LARGE SCALE GENOMIC DNA]</scope>
    <source>
        <strain evidence="5 6">NLAE-zl-C57</strain>
    </source>
</reference>
<dbReference type="AlphaFoldDB" id="A0A1G8P111"/>
<dbReference type="Gene3D" id="3.40.390.10">
    <property type="entry name" value="Collagenase (Catalytic Domain)"/>
    <property type="match status" value="1"/>
</dbReference>
<evidence type="ECO:0008006" key="7">
    <source>
        <dbReference type="Google" id="ProtNLM"/>
    </source>
</evidence>
<gene>
    <name evidence="5" type="ORF">SAMN05192582_108312</name>
</gene>
<dbReference type="InterPro" id="IPR033428">
    <property type="entry name" value="DUF5118"/>
</dbReference>
<dbReference type="InterPro" id="IPR033413">
    <property type="entry name" value="DUF5117"/>
</dbReference>
<dbReference type="SUPFAM" id="SSF55486">
    <property type="entry name" value="Metalloproteases ('zincins'), catalytic domain"/>
    <property type="match status" value="1"/>
</dbReference>
<organism evidence="5 6">
    <name type="scientific">Bacteroides ovatus</name>
    <dbReference type="NCBI Taxonomy" id="28116"/>
    <lineage>
        <taxon>Bacteria</taxon>
        <taxon>Pseudomonadati</taxon>
        <taxon>Bacteroidota</taxon>
        <taxon>Bacteroidia</taxon>
        <taxon>Bacteroidales</taxon>
        <taxon>Bacteroidaceae</taxon>
        <taxon>Bacteroides</taxon>
    </lineage>
</organism>
<keyword evidence="1" id="KW-0732">Signal</keyword>
<dbReference type="EMBL" id="FNDO01000083">
    <property type="protein sequence ID" value="SDI85928.1"/>
    <property type="molecule type" value="Genomic_DNA"/>
</dbReference>
<dbReference type="PANTHER" id="PTHR38478:SF1">
    <property type="entry name" value="ZINC DEPENDENT METALLOPROTEASE DOMAIN LIPOPROTEIN"/>
    <property type="match status" value="1"/>
</dbReference>
<dbReference type="RefSeq" id="WP_074638730.1">
    <property type="nucleotide sequence ID" value="NZ_FNDO01000083.1"/>
</dbReference>
<feature type="signal peptide" evidence="1">
    <location>
        <begin position="1"/>
        <end position="22"/>
    </location>
</feature>